<gene>
    <name evidence="2" type="ORF">EV653_3126</name>
</gene>
<evidence type="ECO:0000313" key="3">
    <source>
        <dbReference type="Proteomes" id="UP000295146"/>
    </source>
</evidence>
<evidence type="ECO:0000256" key="1">
    <source>
        <dbReference type="SAM" id="MobiDB-lite"/>
    </source>
</evidence>
<dbReference type="EMBL" id="SODP01000001">
    <property type="protein sequence ID" value="TDW77943.1"/>
    <property type="molecule type" value="Genomic_DNA"/>
</dbReference>
<evidence type="ECO:0000313" key="2">
    <source>
        <dbReference type="EMBL" id="TDW77943.1"/>
    </source>
</evidence>
<reference evidence="2 3" key="1">
    <citation type="submission" date="2019-03" db="EMBL/GenBank/DDBJ databases">
        <title>Genomic Encyclopedia of Type Strains, Phase III (KMG-III): the genomes of soil and plant-associated and newly described type strains.</title>
        <authorList>
            <person name="Whitman W."/>
        </authorList>
    </citation>
    <scope>NUCLEOTIDE SEQUENCE [LARGE SCALE GENOMIC DNA]</scope>
    <source>
        <strain evidence="2 3">VKM Ac-2573</strain>
    </source>
</reference>
<keyword evidence="3" id="KW-1185">Reference proteome</keyword>
<protein>
    <submittedName>
        <fullName evidence="2">Uncharacterized protein</fullName>
    </submittedName>
</protein>
<dbReference type="RefSeq" id="WP_166679408.1">
    <property type="nucleotide sequence ID" value="NZ_SODP01000001.1"/>
</dbReference>
<accession>A0A4R8CP91</accession>
<name>A0A4R8CP91_9ACTN</name>
<sequence>MKTNAFGQAGHHALEDRPEDIAAASSVWIDHHSLNPPRTARPAVLSHDPMKETE</sequence>
<organism evidence="2 3">
    <name type="scientific">Kribbella pratensis</name>
    <dbReference type="NCBI Taxonomy" id="2512112"/>
    <lineage>
        <taxon>Bacteria</taxon>
        <taxon>Bacillati</taxon>
        <taxon>Actinomycetota</taxon>
        <taxon>Actinomycetes</taxon>
        <taxon>Propionibacteriales</taxon>
        <taxon>Kribbellaceae</taxon>
        <taxon>Kribbella</taxon>
    </lineage>
</organism>
<dbReference type="AlphaFoldDB" id="A0A4R8CP91"/>
<feature type="region of interest" description="Disordered" evidence="1">
    <location>
        <begin position="31"/>
        <end position="54"/>
    </location>
</feature>
<proteinExistence type="predicted"/>
<comment type="caution">
    <text evidence="2">The sequence shown here is derived from an EMBL/GenBank/DDBJ whole genome shotgun (WGS) entry which is preliminary data.</text>
</comment>
<dbReference type="Proteomes" id="UP000295146">
    <property type="component" value="Unassembled WGS sequence"/>
</dbReference>